<comment type="caution">
    <text evidence="1">The sequence shown here is derived from an EMBL/GenBank/DDBJ whole genome shotgun (WGS) entry which is preliminary data.</text>
</comment>
<proteinExistence type="predicted"/>
<evidence type="ECO:0000313" key="1">
    <source>
        <dbReference type="EMBL" id="GAA2817154.1"/>
    </source>
</evidence>
<dbReference type="EMBL" id="BAAAUX010000031">
    <property type="protein sequence ID" value="GAA2817154.1"/>
    <property type="molecule type" value="Genomic_DNA"/>
</dbReference>
<dbReference type="RefSeq" id="WP_344685614.1">
    <property type="nucleotide sequence ID" value="NZ_BAAAUX010000031.1"/>
</dbReference>
<sequence length="102" mass="11408">MDVLIVVFGVTAIAAAVWWARRCCTEPESAERTGSAPELAEYVEAEPADVQLQRCGQVTFRGDLADDMQTEILPLPREFLPREDEKPNLLLLQRLLAGVKRL</sequence>
<protein>
    <submittedName>
        <fullName evidence="1">Uncharacterized protein</fullName>
    </submittedName>
</protein>
<organism evidence="1 2">
    <name type="scientific">Saccharopolyspora taberi</name>
    <dbReference type="NCBI Taxonomy" id="60895"/>
    <lineage>
        <taxon>Bacteria</taxon>
        <taxon>Bacillati</taxon>
        <taxon>Actinomycetota</taxon>
        <taxon>Actinomycetes</taxon>
        <taxon>Pseudonocardiales</taxon>
        <taxon>Pseudonocardiaceae</taxon>
        <taxon>Saccharopolyspora</taxon>
    </lineage>
</organism>
<gene>
    <name evidence="1" type="ORF">GCM10010470_60730</name>
</gene>
<accession>A0ABN3VLJ2</accession>
<name>A0ABN3VLJ2_9PSEU</name>
<evidence type="ECO:0000313" key="2">
    <source>
        <dbReference type="Proteomes" id="UP001500979"/>
    </source>
</evidence>
<reference evidence="1 2" key="1">
    <citation type="journal article" date="2019" name="Int. J. Syst. Evol. Microbiol.">
        <title>The Global Catalogue of Microorganisms (GCM) 10K type strain sequencing project: providing services to taxonomists for standard genome sequencing and annotation.</title>
        <authorList>
            <consortium name="The Broad Institute Genomics Platform"/>
            <consortium name="The Broad Institute Genome Sequencing Center for Infectious Disease"/>
            <person name="Wu L."/>
            <person name="Ma J."/>
        </authorList>
    </citation>
    <scope>NUCLEOTIDE SEQUENCE [LARGE SCALE GENOMIC DNA]</scope>
    <source>
        <strain evidence="1 2">JCM 9383</strain>
    </source>
</reference>
<keyword evidence="2" id="KW-1185">Reference proteome</keyword>
<dbReference type="Proteomes" id="UP001500979">
    <property type="component" value="Unassembled WGS sequence"/>
</dbReference>